<feature type="transmembrane region" description="Helical" evidence="1">
    <location>
        <begin position="265"/>
        <end position="287"/>
    </location>
</feature>
<organism evidence="4 5">
    <name type="scientific">Hymenobacter nivis</name>
    <dbReference type="NCBI Taxonomy" id="1850093"/>
    <lineage>
        <taxon>Bacteria</taxon>
        <taxon>Pseudomonadati</taxon>
        <taxon>Bacteroidota</taxon>
        <taxon>Cytophagia</taxon>
        <taxon>Cytophagales</taxon>
        <taxon>Hymenobacteraceae</taxon>
        <taxon>Hymenobacter</taxon>
    </lineage>
</organism>
<protein>
    <recommendedName>
        <fullName evidence="6">Chromosome partitioning protein ParA</fullName>
    </recommendedName>
</protein>
<evidence type="ECO:0000256" key="1">
    <source>
        <dbReference type="SAM" id="Phobius"/>
    </source>
</evidence>
<feature type="transmembrane region" description="Helical" evidence="1">
    <location>
        <begin position="387"/>
        <end position="402"/>
    </location>
</feature>
<evidence type="ECO:0000259" key="2">
    <source>
        <dbReference type="Pfam" id="PF07695"/>
    </source>
</evidence>
<dbReference type="InterPro" id="IPR011622">
    <property type="entry name" value="7TMR_DISM_rcpt_extracell_dom2"/>
</dbReference>
<feature type="domain" description="7TM-DISM receptor extracellular" evidence="3">
    <location>
        <begin position="126"/>
        <end position="247"/>
    </location>
</feature>
<reference evidence="4 5" key="1">
    <citation type="journal article" date="2019" name="Environ. Microbiol.">
        <title>Species interactions and distinct microbial communities in high Arctic permafrost affected cryosols are associated with the CH4 and CO2 gas fluxes.</title>
        <authorList>
            <person name="Altshuler I."/>
            <person name="Hamel J."/>
            <person name="Turney S."/>
            <person name="Magnuson E."/>
            <person name="Levesque R."/>
            <person name="Greer C."/>
            <person name="Whyte L.G."/>
        </authorList>
    </citation>
    <scope>NUCLEOTIDE SEQUENCE [LARGE SCALE GENOMIC DNA]</scope>
    <source>
        <strain evidence="4 5">S9.2P</strain>
    </source>
</reference>
<dbReference type="AlphaFoldDB" id="A0A502GY28"/>
<feature type="transmembrane region" description="Helical" evidence="1">
    <location>
        <begin position="294"/>
        <end position="310"/>
    </location>
</feature>
<proteinExistence type="predicted"/>
<feature type="transmembrane region" description="Helical" evidence="1">
    <location>
        <begin position="330"/>
        <end position="350"/>
    </location>
</feature>
<dbReference type="EMBL" id="RCYZ01000003">
    <property type="protein sequence ID" value="TPG66425.1"/>
    <property type="molecule type" value="Genomic_DNA"/>
</dbReference>
<feature type="transmembrane region" description="Helical" evidence="1">
    <location>
        <begin position="443"/>
        <end position="463"/>
    </location>
</feature>
<feature type="transmembrane region" description="Helical" evidence="1">
    <location>
        <begin position="362"/>
        <end position="381"/>
    </location>
</feature>
<keyword evidence="5" id="KW-1185">Reference proteome</keyword>
<comment type="caution">
    <text evidence="4">The sequence shown here is derived from an EMBL/GenBank/DDBJ whole genome shotgun (WGS) entry which is preliminary data.</text>
</comment>
<accession>A0A502GY28</accession>
<dbReference type="Proteomes" id="UP000317646">
    <property type="component" value="Unassembled WGS sequence"/>
</dbReference>
<gene>
    <name evidence="4" type="ORF">EAH73_08410</name>
</gene>
<dbReference type="InterPro" id="IPR011623">
    <property type="entry name" value="7TMR_DISM_rcpt_extracell_dom1"/>
</dbReference>
<keyword evidence="1" id="KW-0812">Transmembrane</keyword>
<dbReference type="Gene3D" id="2.60.40.2380">
    <property type="match status" value="1"/>
</dbReference>
<evidence type="ECO:0008006" key="6">
    <source>
        <dbReference type="Google" id="ProtNLM"/>
    </source>
</evidence>
<keyword evidence="1" id="KW-0472">Membrane</keyword>
<dbReference type="Pfam" id="PF07696">
    <property type="entry name" value="7TMR-DISMED2"/>
    <property type="match status" value="1"/>
</dbReference>
<sequence length="738" mass="82681">MRPPAWAATSKQLVCCDLRSVGALGPRRFFGACGPAAPPGPRAASTRPRSCGMGLVILQSFVVFHFEAPMACFSPRLPWGPWLRTAWVGLLLVLALAHTGHGAPAGDTLRIRAGADEILVNPLFYSILEDPTGTLTLADVQRPANARRFVLGARTASSMQHVGAAYWVRLPVSNQDSTGRHWYLELFDSHINDITFYAPGGPRRTGADVPFNNRRFRYKNYLFRLPLAPGRAQVFYLRLQSNSKTSFLSQLRTEEILASHFQTEYGLLGLFYGVLLIMVVYNLFIYLLTHDPTYLRYVLYVLSCGLLFLSEDGLGFQYLWPELPWFNQAVIAGAPILLLLTFSYYARYFLDAPQRLPRLDPVVRAVVLGSAILLLADAVWVRSGLGFWLYLLPYGLVYYEAARAYQLGFRPARLFLLAQALVSASLLFLILRKLGIDALTNTFTVYSLNMAFVAEVVVLSYALGDKIKAINDDTIEAQQRLVEQLRSKHVAQGLLVEQLHQNEVLKDRLNSELEALVAQRTTEIKNKGETIAAQNRELLEANGLLSLQSAAITKLNTDLQADLHHAQEARITAREMDFGEFSQLYPDKDACLAYLANLKWAAGYQCRKCGHGKYCEGRELYARRCTRCRYAESATAYTLLHKCKFSAVKALYAVFLLHTHKGQYPIAEMSQLLDLRQATCWSFGQKTIDAIHRRRASADYDEQEDWTHVLLAIAEEADDAPTIHPIPIASIAEKAADT</sequence>
<evidence type="ECO:0000313" key="4">
    <source>
        <dbReference type="EMBL" id="TPG66425.1"/>
    </source>
</evidence>
<feature type="transmembrane region" description="Helical" evidence="1">
    <location>
        <begin position="414"/>
        <end position="431"/>
    </location>
</feature>
<dbReference type="Pfam" id="PF07695">
    <property type="entry name" value="7TMR-DISM_7TM"/>
    <property type="match status" value="1"/>
</dbReference>
<keyword evidence="1" id="KW-1133">Transmembrane helix</keyword>
<feature type="domain" description="7TM-DISM receptor extracellular" evidence="2">
    <location>
        <begin position="265"/>
        <end position="466"/>
    </location>
</feature>
<evidence type="ECO:0000313" key="5">
    <source>
        <dbReference type="Proteomes" id="UP000317646"/>
    </source>
</evidence>
<evidence type="ECO:0000259" key="3">
    <source>
        <dbReference type="Pfam" id="PF07696"/>
    </source>
</evidence>
<name>A0A502GY28_9BACT</name>